<reference evidence="1 2" key="1">
    <citation type="journal article" date="2010" name="Syst. Appl. Microbiol.">
        <title>Four new species of Chryseobacterium from the rhizosphere of coastal sand dune plants, Chryseobacterium elymi sp. nov., Chryseobacterium hagamense sp. nov., Chryseobacterium lathyri sp. nov. and Chryseobacterium rhizosphaerae sp. nov.</title>
        <authorList>
            <person name="Cho S.H."/>
            <person name="Lee K.S."/>
            <person name="Shin D.S."/>
            <person name="Han J.H."/>
            <person name="Park K.S."/>
            <person name="Lee C.H."/>
            <person name="Park K.H."/>
            <person name="Kim S.B."/>
        </authorList>
    </citation>
    <scope>NUCLEOTIDE SEQUENCE [LARGE SCALE GENOMIC DNA]</scope>
    <source>
        <strain evidence="1 2">KCTC 22547</strain>
    </source>
</reference>
<comment type="caution">
    <text evidence="1">The sequence shown here is derived from an EMBL/GenBank/DDBJ whole genome shotgun (WGS) entry which is preliminary data.</text>
</comment>
<gene>
    <name evidence="1" type="ORF">DRF60_16945</name>
</gene>
<organism evidence="1 2">
    <name type="scientific">Chryseobacterium elymi</name>
    <dbReference type="NCBI Taxonomy" id="395936"/>
    <lineage>
        <taxon>Bacteria</taxon>
        <taxon>Pseudomonadati</taxon>
        <taxon>Bacteroidota</taxon>
        <taxon>Flavobacteriia</taxon>
        <taxon>Flavobacteriales</taxon>
        <taxon>Weeksellaceae</taxon>
        <taxon>Chryseobacterium group</taxon>
        <taxon>Chryseobacterium</taxon>
    </lineage>
</organism>
<evidence type="ECO:0000313" key="1">
    <source>
        <dbReference type="EMBL" id="REC74804.1"/>
    </source>
</evidence>
<dbReference type="EMBL" id="QNUH01000018">
    <property type="protein sequence ID" value="REC74804.1"/>
    <property type="molecule type" value="Genomic_DNA"/>
</dbReference>
<dbReference type="Proteomes" id="UP000257030">
    <property type="component" value="Unassembled WGS sequence"/>
</dbReference>
<keyword evidence="2" id="KW-1185">Reference proteome</keyword>
<dbReference type="RefSeq" id="WP_116013426.1">
    <property type="nucleotide sequence ID" value="NZ_QNUH01000018.1"/>
</dbReference>
<evidence type="ECO:0000313" key="2">
    <source>
        <dbReference type="Proteomes" id="UP000257030"/>
    </source>
</evidence>
<name>A0A3D9D9Z4_9FLAO</name>
<dbReference type="OrthoDB" id="1466970at2"/>
<evidence type="ECO:0008006" key="3">
    <source>
        <dbReference type="Google" id="ProtNLM"/>
    </source>
</evidence>
<protein>
    <recommendedName>
        <fullName evidence="3">DUF4258 domain-containing protein</fullName>
    </recommendedName>
</protein>
<sequence>MKKVKFFLIGLIPGLILVFFILNKKGASCSGYLPNSRVIAETLSKEFKYSEDVKNGMSTYKIDEKFIKDSIITKGKVDFDRSHAQKKPCPDYVLTYPEKNPSYEITFEKCEETVNVNSLKKLKLSVSLKAE</sequence>
<dbReference type="AlphaFoldDB" id="A0A3D9D9Z4"/>
<accession>A0A3D9D9Z4</accession>
<proteinExistence type="predicted"/>